<evidence type="ECO:0000256" key="4">
    <source>
        <dbReference type="ARBA" id="ARBA00023136"/>
    </source>
</evidence>
<dbReference type="InterPro" id="IPR000276">
    <property type="entry name" value="GPCR_Rhodpsn"/>
</dbReference>
<dbReference type="InterPro" id="IPR052954">
    <property type="entry name" value="GPCR-Ligand_Int"/>
</dbReference>
<dbReference type="CDD" id="cd14978">
    <property type="entry name" value="7tmA_FMRFamide_R-like"/>
    <property type="match status" value="1"/>
</dbReference>
<feature type="transmembrane region" description="Helical" evidence="5">
    <location>
        <begin position="87"/>
        <end position="114"/>
    </location>
</feature>
<protein>
    <recommendedName>
        <fullName evidence="6">G-protein coupled receptors family 1 profile domain-containing protein</fullName>
    </recommendedName>
</protein>
<feature type="transmembrane region" description="Helical" evidence="5">
    <location>
        <begin position="126"/>
        <end position="146"/>
    </location>
</feature>
<feature type="transmembrane region" description="Helical" evidence="5">
    <location>
        <begin position="323"/>
        <end position="345"/>
    </location>
</feature>
<feature type="transmembrane region" description="Helical" evidence="5">
    <location>
        <begin position="357"/>
        <end position="378"/>
    </location>
</feature>
<evidence type="ECO:0000259" key="6">
    <source>
        <dbReference type="PROSITE" id="PS50262"/>
    </source>
</evidence>
<evidence type="ECO:0000256" key="1">
    <source>
        <dbReference type="ARBA" id="ARBA00004370"/>
    </source>
</evidence>
<gene>
    <name evidence="7" type="ORF">RRG08_039131</name>
</gene>
<dbReference type="AlphaFoldDB" id="A0AAE0YM57"/>
<evidence type="ECO:0000256" key="3">
    <source>
        <dbReference type="ARBA" id="ARBA00022989"/>
    </source>
</evidence>
<comment type="caution">
    <text evidence="7">The sequence shown here is derived from an EMBL/GenBank/DDBJ whole genome shotgun (WGS) entry which is preliminary data.</text>
</comment>
<dbReference type="SMART" id="SM01381">
    <property type="entry name" value="7TM_GPCR_Srsx"/>
    <property type="match status" value="1"/>
</dbReference>
<keyword evidence="3 5" id="KW-1133">Transmembrane helix</keyword>
<dbReference type="InterPro" id="IPR019427">
    <property type="entry name" value="7TM_GPCR_serpentine_rcpt_Srw"/>
</dbReference>
<evidence type="ECO:0000313" key="8">
    <source>
        <dbReference type="Proteomes" id="UP001283361"/>
    </source>
</evidence>
<dbReference type="Gene3D" id="1.20.1070.10">
    <property type="entry name" value="Rhodopsin 7-helix transmembrane proteins"/>
    <property type="match status" value="1"/>
</dbReference>
<sequence>MYRSTDLPTVGWDFGALTNTSGSAEVNRVFTAAVLVPDSPSFGVTHNYVMPTSGTDANSSGVEVEQPVKVRQPCTIYCDIPFQQAKFIIWLFSVIVIPSVSLVGLFGNISSILVLYRQGLNKSSNILLMAMAVADIFFLLGTNNILDNWRTFYKTRISYDQARAFYFVHMFQNFSMELGNGMSVLLAVLVTLERMVAVYLPLKFTSIIRPWRTRIAVVLVLLIALFKAGWGFLVFEFFYNEKRGVPRIKWTAFYQNQKVFFTHLMGAYDYILGFIPVMTVCVGCILIGVKVSIAAANRAKMLTSSGGERALNQKQPRNSRTTLTLLSVCVLFTCTLGVGFCLETLMTSELTWKYYILRYKVTFLLYAINSSSNFIIYVGMNKNFRDTYVSIFMPFRNVSTDQKSQLVKTPTSLTMS</sequence>
<keyword evidence="8" id="KW-1185">Reference proteome</keyword>
<keyword evidence="2 5" id="KW-0812">Transmembrane</keyword>
<feature type="transmembrane region" description="Helical" evidence="5">
    <location>
        <begin position="214"/>
        <end position="239"/>
    </location>
</feature>
<keyword evidence="4 5" id="KW-0472">Membrane</keyword>
<dbReference type="EMBL" id="JAWDGP010005837">
    <property type="protein sequence ID" value="KAK3751126.1"/>
    <property type="molecule type" value="Genomic_DNA"/>
</dbReference>
<dbReference type="PANTHER" id="PTHR46641">
    <property type="entry name" value="FMRFAMIDE RECEPTOR-RELATED"/>
    <property type="match status" value="1"/>
</dbReference>
<dbReference type="PANTHER" id="PTHR46641:SF2">
    <property type="entry name" value="FMRFAMIDE RECEPTOR"/>
    <property type="match status" value="1"/>
</dbReference>
<dbReference type="GO" id="GO:0008528">
    <property type="term" value="F:G protein-coupled peptide receptor activity"/>
    <property type="evidence" value="ECO:0007669"/>
    <property type="project" value="InterPro"/>
</dbReference>
<evidence type="ECO:0000256" key="2">
    <source>
        <dbReference type="ARBA" id="ARBA00022692"/>
    </source>
</evidence>
<dbReference type="Pfam" id="PF10324">
    <property type="entry name" value="7TM_GPCR_Srw"/>
    <property type="match status" value="1"/>
</dbReference>
<dbReference type="InterPro" id="IPR017452">
    <property type="entry name" value="GPCR_Rhodpsn_7TM"/>
</dbReference>
<accession>A0AAE0YM57</accession>
<dbReference type="PROSITE" id="PS50262">
    <property type="entry name" value="G_PROTEIN_RECEP_F1_2"/>
    <property type="match status" value="1"/>
</dbReference>
<comment type="subcellular location">
    <subcellularLocation>
        <location evidence="1">Membrane</location>
    </subcellularLocation>
</comment>
<feature type="domain" description="G-protein coupled receptors family 1 profile" evidence="6">
    <location>
        <begin position="107"/>
        <end position="377"/>
    </location>
</feature>
<proteinExistence type="predicted"/>
<evidence type="ECO:0000256" key="5">
    <source>
        <dbReference type="SAM" id="Phobius"/>
    </source>
</evidence>
<reference evidence="7" key="1">
    <citation type="journal article" date="2023" name="G3 (Bethesda)">
        <title>A reference genome for the long-term kleptoplast-retaining sea slug Elysia crispata morphotype clarki.</title>
        <authorList>
            <person name="Eastman K.E."/>
            <person name="Pendleton A.L."/>
            <person name="Shaikh M.A."/>
            <person name="Suttiyut T."/>
            <person name="Ogas R."/>
            <person name="Tomko P."/>
            <person name="Gavelis G."/>
            <person name="Widhalm J.R."/>
            <person name="Wisecaver J.H."/>
        </authorList>
    </citation>
    <scope>NUCLEOTIDE SEQUENCE</scope>
    <source>
        <strain evidence="7">ECLA1</strain>
    </source>
</reference>
<evidence type="ECO:0000313" key="7">
    <source>
        <dbReference type="EMBL" id="KAK3751126.1"/>
    </source>
</evidence>
<dbReference type="GO" id="GO:0016020">
    <property type="term" value="C:membrane"/>
    <property type="evidence" value="ECO:0007669"/>
    <property type="project" value="UniProtKB-SubCell"/>
</dbReference>
<dbReference type="PRINTS" id="PR00237">
    <property type="entry name" value="GPCRRHODOPSN"/>
</dbReference>
<feature type="transmembrane region" description="Helical" evidence="5">
    <location>
        <begin position="270"/>
        <end position="293"/>
    </location>
</feature>
<name>A0AAE0YM57_9GAST</name>
<dbReference type="Proteomes" id="UP001283361">
    <property type="component" value="Unassembled WGS sequence"/>
</dbReference>
<dbReference type="SUPFAM" id="SSF81321">
    <property type="entry name" value="Family A G protein-coupled receptor-like"/>
    <property type="match status" value="1"/>
</dbReference>
<organism evidence="7 8">
    <name type="scientific">Elysia crispata</name>
    <name type="common">lettuce slug</name>
    <dbReference type="NCBI Taxonomy" id="231223"/>
    <lineage>
        <taxon>Eukaryota</taxon>
        <taxon>Metazoa</taxon>
        <taxon>Spiralia</taxon>
        <taxon>Lophotrochozoa</taxon>
        <taxon>Mollusca</taxon>
        <taxon>Gastropoda</taxon>
        <taxon>Heterobranchia</taxon>
        <taxon>Euthyneura</taxon>
        <taxon>Panpulmonata</taxon>
        <taxon>Sacoglossa</taxon>
        <taxon>Placobranchoidea</taxon>
        <taxon>Plakobranchidae</taxon>
        <taxon>Elysia</taxon>
    </lineage>
</organism>